<dbReference type="PANTHER" id="PTHR42776">
    <property type="entry name" value="SERINE PEPTIDASE S9 FAMILY MEMBER"/>
    <property type="match status" value="1"/>
</dbReference>
<evidence type="ECO:0000256" key="2">
    <source>
        <dbReference type="ARBA" id="ARBA00022801"/>
    </source>
</evidence>
<dbReference type="RefSeq" id="WP_140413601.1">
    <property type="nucleotide sequence ID" value="NZ_FPAA01000008.1"/>
</dbReference>
<keyword evidence="3" id="KW-0720">Serine protease</keyword>
<gene>
    <name evidence="6" type="ORF">SAMN05444972_10816</name>
</gene>
<dbReference type="Gene3D" id="3.40.50.1820">
    <property type="entry name" value="alpha/beta hydrolase"/>
    <property type="match status" value="1"/>
</dbReference>
<dbReference type="GO" id="GO:0004177">
    <property type="term" value="F:aminopeptidase activity"/>
    <property type="evidence" value="ECO:0007669"/>
    <property type="project" value="UniProtKB-KW"/>
</dbReference>
<dbReference type="SUPFAM" id="SSF82171">
    <property type="entry name" value="DPP6 N-terminal domain-like"/>
    <property type="match status" value="1"/>
</dbReference>
<dbReference type="Gene3D" id="2.120.10.30">
    <property type="entry name" value="TolB, C-terminal domain"/>
    <property type="match status" value="1"/>
</dbReference>
<dbReference type="OrthoDB" id="108903at2"/>
<evidence type="ECO:0000259" key="4">
    <source>
        <dbReference type="Pfam" id="PF00326"/>
    </source>
</evidence>
<dbReference type="InterPro" id="IPR023302">
    <property type="entry name" value="Pept_S9A_N"/>
</dbReference>
<dbReference type="InterPro" id="IPR002470">
    <property type="entry name" value="Peptidase_S9A"/>
</dbReference>
<evidence type="ECO:0000313" key="6">
    <source>
        <dbReference type="EMBL" id="SFS80015.1"/>
    </source>
</evidence>
<dbReference type="EMBL" id="FPAA01000008">
    <property type="protein sequence ID" value="SFS80015.1"/>
    <property type="molecule type" value="Genomic_DNA"/>
</dbReference>
<dbReference type="PANTHER" id="PTHR42776:SF27">
    <property type="entry name" value="DIPEPTIDYL PEPTIDASE FAMILY MEMBER 6"/>
    <property type="match status" value="1"/>
</dbReference>
<evidence type="ECO:0000313" key="7">
    <source>
        <dbReference type="Proteomes" id="UP000198660"/>
    </source>
</evidence>
<dbReference type="AlphaFoldDB" id="A0A1I6SSU4"/>
<keyword evidence="7" id="KW-1185">Reference proteome</keyword>
<dbReference type="InterPro" id="IPR011042">
    <property type="entry name" value="6-blade_b-propeller_TolB-like"/>
</dbReference>
<evidence type="ECO:0000256" key="1">
    <source>
        <dbReference type="ARBA" id="ARBA00022670"/>
    </source>
</evidence>
<keyword evidence="2" id="KW-0378">Hydrolase</keyword>
<dbReference type="Pfam" id="PF02897">
    <property type="entry name" value="Peptidase_S9_N"/>
    <property type="match status" value="1"/>
</dbReference>
<dbReference type="SUPFAM" id="SSF53474">
    <property type="entry name" value="alpha/beta-Hydrolases"/>
    <property type="match status" value="1"/>
</dbReference>
<name>A0A1I6SSU4_9BACL</name>
<accession>A0A1I6SSU4</accession>
<dbReference type="InterPro" id="IPR029058">
    <property type="entry name" value="AB_hydrolase_fold"/>
</dbReference>
<feature type="domain" description="Peptidase S9A N-terminal" evidence="5">
    <location>
        <begin position="62"/>
        <end position="324"/>
    </location>
</feature>
<reference evidence="7" key="1">
    <citation type="submission" date="2016-10" db="EMBL/GenBank/DDBJ databases">
        <authorList>
            <person name="Varghese N."/>
            <person name="Submissions S."/>
        </authorList>
    </citation>
    <scope>NUCLEOTIDE SEQUENCE [LARGE SCALE GENOMIC DNA]</scope>
    <source>
        <strain evidence="7">DSM 45789</strain>
    </source>
</reference>
<proteinExistence type="predicted"/>
<feature type="domain" description="Peptidase S9 prolyl oligopeptidase catalytic" evidence="4">
    <location>
        <begin position="391"/>
        <end position="598"/>
    </location>
</feature>
<organism evidence="6 7">
    <name type="scientific">Marininema halotolerans</name>
    <dbReference type="NCBI Taxonomy" id="1155944"/>
    <lineage>
        <taxon>Bacteria</taxon>
        <taxon>Bacillati</taxon>
        <taxon>Bacillota</taxon>
        <taxon>Bacilli</taxon>
        <taxon>Bacillales</taxon>
        <taxon>Thermoactinomycetaceae</taxon>
        <taxon>Marininema</taxon>
    </lineage>
</organism>
<dbReference type="GO" id="GO:0004252">
    <property type="term" value="F:serine-type endopeptidase activity"/>
    <property type="evidence" value="ECO:0007669"/>
    <property type="project" value="InterPro"/>
</dbReference>
<keyword evidence="1" id="KW-0645">Protease</keyword>
<dbReference type="GO" id="GO:0006508">
    <property type="term" value="P:proteolysis"/>
    <property type="evidence" value="ECO:0007669"/>
    <property type="project" value="UniProtKB-KW"/>
</dbReference>
<evidence type="ECO:0000259" key="5">
    <source>
        <dbReference type="Pfam" id="PF02897"/>
    </source>
</evidence>
<evidence type="ECO:0000256" key="3">
    <source>
        <dbReference type="ARBA" id="ARBA00022825"/>
    </source>
</evidence>
<dbReference type="Pfam" id="PF00326">
    <property type="entry name" value="Peptidase_S9"/>
    <property type="match status" value="1"/>
</dbReference>
<keyword evidence="6" id="KW-0031">Aminopeptidase</keyword>
<dbReference type="Proteomes" id="UP000198660">
    <property type="component" value="Unassembled WGS sequence"/>
</dbReference>
<dbReference type="PRINTS" id="PR00862">
    <property type="entry name" value="PROLIGOPTASE"/>
</dbReference>
<dbReference type="InterPro" id="IPR001375">
    <property type="entry name" value="Peptidase_S9_cat"/>
</dbReference>
<protein>
    <submittedName>
        <fullName evidence="6">Dipeptidyl aminopeptidase/acylaminoacyl peptidase</fullName>
    </submittedName>
</protein>
<sequence>MTSSITQSELRRYLEIRSAYAPSYHRMDKSVAFLSTMSGLPQVWRMGEAPWPQQLTFFSERVMGMSASPTQDIFCLWKDQGGNERSQLYLMDGDGLSIENLTNDPQHIYRFGSWAPDGRRFSYTSNQRDGVHFDIYLYDVKNRQHDLLLESDHTNHAGEFSPDGRSLLFALLHSNSDNDWYLLDLDSKQSVHLTPHTEDALYQRLTFSSDGNSLFLLSNQESEFSRVARLHLDTKHWCWLTEDHWDAEDLTLSHDRNLLAYSKNENGSSQIYLLETATHHHLPIPTNPPGVVGDLSWSQQDNSLAFTLSSPLDANEIWQFHLQHAHYERLTYASLSGRPREPFVTPELIQYTSFDQLSIPGFYYRPHHRSGPYPVIIWVHGGPESQSRNGFNSLFQFFLSRGIAIFVPNVRGSSGYGHTYVHLDDVRKRMDSVADLAWGVQWLQRYGNAQPDAIGIMGGSYGGFMVLAALTHYPDLWAAGVDIVGIANLRTFIQNTSSYRRHLRESEYGTIENDGEFFDQISPIHHVEQIKAPLFVIHGANDPRVPVNEAEQIVTALRKKEHSVEYLRFEDEGHGVVKLENRINAYAAVAEFLDRWLSKPTNSDQEN</sequence>